<feature type="domain" description="C2H2-type" evidence="3">
    <location>
        <begin position="169"/>
        <end position="196"/>
    </location>
</feature>
<feature type="compositionally biased region" description="Basic residues" evidence="2">
    <location>
        <begin position="10"/>
        <end position="19"/>
    </location>
</feature>
<comment type="caution">
    <text evidence="4">The sequence shown here is derived from an EMBL/GenBank/DDBJ whole genome shotgun (WGS) entry which is preliminary data.</text>
</comment>
<reference evidence="4" key="1">
    <citation type="journal article" date="2020" name="Cell">
        <title>Large-Scale Comparative Analyses of Tick Genomes Elucidate Their Genetic Diversity and Vector Capacities.</title>
        <authorList>
            <consortium name="Tick Genome and Microbiome Consortium (TIGMIC)"/>
            <person name="Jia N."/>
            <person name="Wang J."/>
            <person name="Shi W."/>
            <person name="Du L."/>
            <person name="Sun Y."/>
            <person name="Zhan W."/>
            <person name="Jiang J.F."/>
            <person name="Wang Q."/>
            <person name="Zhang B."/>
            <person name="Ji P."/>
            <person name="Bell-Sakyi L."/>
            <person name="Cui X.M."/>
            <person name="Yuan T.T."/>
            <person name="Jiang B.G."/>
            <person name="Yang W.F."/>
            <person name="Lam T.T."/>
            <person name="Chang Q.C."/>
            <person name="Ding S.J."/>
            <person name="Wang X.J."/>
            <person name="Zhu J.G."/>
            <person name="Ruan X.D."/>
            <person name="Zhao L."/>
            <person name="Wei J.T."/>
            <person name="Ye R.Z."/>
            <person name="Que T.C."/>
            <person name="Du C.H."/>
            <person name="Zhou Y.H."/>
            <person name="Cheng J.X."/>
            <person name="Dai P.F."/>
            <person name="Guo W.B."/>
            <person name="Han X.H."/>
            <person name="Huang E.J."/>
            <person name="Li L.F."/>
            <person name="Wei W."/>
            <person name="Gao Y.C."/>
            <person name="Liu J.Z."/>
            <person name="Shao H.Z."/>
            <person name="Wang X."/>
            <person name="Wang C.C."/>
            <person name="Yang T.C."/>
            <person name="Huo Q.B."/>
            <person name="Li W."/>
            <person name="Chen H.Y."/>
            <person name="Chen S.E."/>
            <person name="Zhou L.G."/>
            <person name="Ni X.B."/>
            <person name="Tian J.H."/>
            <person name="Sheng Y."/>
            <person name="Liu T."/>
            <person name="Pan Y.S."/>
            <person name="Xia L.Y."/>
            <person name="Li J."/>
            <person name="Zhao F."/>
            <person name="Cao W.C."/>
        </authorList>
    </citation>
    <scope>NUCLEOTIDE SEQUENCE</scope>
    <source>
        <strain evidence="4">Rmic-2018</strain>
    </source>
</reference>
<evidence type="ECO:0000259" key="3">
    <source>
        <dbReference type="PROSITE" id="PS50157"/>
    </source>
</evidence>
<evidence type="ECO:0000313" key="4">
    <source>
        <dbReference type="EMBL" id="KAH7977208.1"/>
    </source>
</evidence>
<proteinExistence type="predicted"/>
<keyword evidence="1" id="KW-0479">Metal-binding</keyword>
<accession>A0A9J6D1K6</accession>
<sequence length="346" mass="35242">MDSARPSSARSRRPRRRHALAPSDSPAPPPSQRPRPGTPESPAAGPSLLASTASPSSGTAGSRAPASASPAVPLQPCQSILDGDVLWVYLPAPAELQCLVGDRSMKYSGAVWTCRVQSVRHHVEFENGVRVNDRIYVCSVCDSPLTSRPSNHCCLATATLAPSTEAPRCRCSVCDVTFTSALGLANHLRCHVDQAGPSGAAFARSVRHVSSSTATSLSSSGSPPAAASRALRRLRGLAPYDAAPSVRPSSSLAAGAGASSPASIGEPPAFVYVFSSGSLTSVGSSSLPGSLAPYPAASPVASEQPMRDTGNVTSSWPPHIGVVTPAGVSVDSPVPGSPRSPNSASP</sequence>
<name>A0A9J6D1K6_RHIMP</name>
<dbReference type="PROSITE" id="PS50157">
    <property type="entry name" value="ZINC_FINGER_C2H2_2"/>
    <property type="match status" value="1"/>
</dbReference>
<evidence type="ECO:0000256" key="2">
    <source>
        <dbReference type="SAM" id="MobiDB-lite"/>
    </source>
</evidence>
<organism evidence="4 5">
    <name type="scientific">Rhipicephalus microplus</name>
    <name type="common">Cattle tick</name>
    <name type="synonym">Boophilus microplus</name>
    <dbReference type="NCBI Taxonomy" id="6941"/>
    <lineage>
        <taxon>Eukaryota</taxon>
        <taxon>Metazoa</taxon>
        <taxon>Ecdysozoa</taxon>
        <taxon>Arthropoda</taxon>
        <taxon>Chelicerata</taxon>
        <taxon>Arachnida</taxon>
        <taxon>Acari</taxon>
        <taxon>Parasitiformes</taxon>
        <taxon>Ixodida</taxon>
        <taxon>Ixodoidea</taxon>
        <taxon>Ixodidae</taxon>
        <taxon>Rhipicephalinae</taxon>
        <taxon>Rhipicephalus</taxon>
        <taxon>Boophilus</taxon>
    </lineage>
</organism>
<dbReference type="Proteomes" id="UP000821866">
    <property type="component" value="Unassembled WGS sequence"/>
</dbReference>
<dbReference type="InterPro" id="IPR013087">
    <property type="entry name" value="Znf_C2H2_type"/>
</dbReference>
<dbReference type="GO" id="GO:0008270">
    <property type="term" value="F:zinc ion binding"/>
    <property type="evidence" value="ECO:0007669"/>
    <property type="project" value="UniProtKB-KW"/>
</dbReference>
<reference evidence="4" key="2">
    <citation type="submission" date="2021-09" db="EMBL/GenBank/DDBJ databases">
        <authorList>
            <person name="Jia N."/>
            <person name="Wang J."/>
            <person name="Shi W."/>
            <person name="Du L."/>
            <person name="Sun Y."/>
            <person name="Zhan W."/>
            <person name="Jiang J."/>
            <person name="Wang Q."/>
            <person name="Zhang B."/>
            <person name="Ji P."/>
            <person name="Sakyi L.B."/>
            <person name="Cui X."/>
            <person name="Yuan T."/>
            <person name="Jiang B."/>
            <person name="Yang W."/>
            <person name="Lam T.T.-Y."/>
            <person name="Chang Q."/>
            <person name="Ding S."/>
            <person name="Wang X."/>
            <person name="Zhu J."/>
            <person name="Ruan X."/>
            <person name="Zhao L."/>
            <person name="Wei J."/>
            <person name="Que T."/>
            <person name="Du C."/>
            <person name="Cheng J."/>
            <person name="Dai P."/>
            <person name="Han X."/>
            <person name="Huang E."/>
            <person name="Gao Y."/>
            <person name="Liu J."/>
            <person name="Shao H."/>
            <person name="Ye R."/>
            <person name="Li L."/>
            <person name="Wei W."/>
            <person name="Wang X."/>
            <person name="Wang C."/>
            <person name="Huo Q."/>
            <person name="Li W."/>
            <person name="Guo W."/>
            <person name="Chen H."/>
            <person name="Chen S."/>
            <person name="Zhou L."/>
            <person name="Zhou L."/>
            <person name="Ni X."/>
            <person name="Tian J."/>
            <person name="Zhou Y."/>
            <person name="Sheng Y."/>
            <person name="Liu T."/>
            <person name="Pan Y."/>
            <person name="Xia L."/>
            <person name="Li J."/>
            <person name="Zhao F."/>
            <person name="Cao W."/>
        </authorList>
    </citation>
    <scope>NUCLEOTIDE SEQUENCE</scope>
    <source>
        <strain evidence="4">Rmic-2018</strain>
        <tissue evidence="4">Larvae</tissue>
    </source>
</reference>
<feature type="compositionally biased region" description="Low complexity" evidence="2">
    <location>
        <begin position="41"/>
        <end position="71"/>
    </location>
</feature>
<dbReference type="PROSITE" id="PS00028">
    <property type="entry name" value="ZINC_FINGER_C2H2_1"/>
    <property type="match status" value="1"/>
</dbReference>
<dbReference type="VEuPathDB" id="VectorBase:LOC119164583"/>
<gene>
    <name evidence="4" type="ORF">HPB51_026942</name>
</gene>
<keyword evidence="5" id="KW-1185">Reference proteome</keyword>
<evidence type="ECO:0000313" key="5">
    <source>
        <dbReference type="Proteomes" id="UP000821866"/>
    </source>
</evidence>
<feature type="region of interest" description="Disordered" evidence="2">
    <location>
        <begin position="1"/>
        <end position="71"/>
    </location>
</feature>
<protein>
    <recommendedName>
        <fullName evidence="3">C2H2-type domain-containing protein</fullName>
    </recommendedName>
</protein>
<feature type="region of interest" description="Disordered" evidence="2">
    <location>
        <begin position="295"/>
        <end position="346"/>
    </location>
</feature>
<dbReference type="EMBL" id="JABSTU010002377">
    <property type="protein sequence ID" value="KAH7977208.1"/>
    <property type="molecule type" value="Genomic_DNA"/>
</dbReference>
<keyword evidence="1" id="KW-0862">Zinc</keyword>
<dbReference type="Pfam" id="PF12874">
    <property type="entry name" value="zf-met"/>
    <property type="match status" value="1"/>
</dbReference>
<feature type="compositionally biased region" description="Pro residues" evidence="2">
    <location>
        <begin position="25"/>
        <end position="39"/>
    </location>
</feature>
<evidence type="ECO:0000256" key="1">
    <source>
        <dbReference type="PROSITE-ProRule" id="PRU00042"/>
    </source>
</evidence>
<keyword evidence="1" id="KW-0863">Zinc-finger</keyword>
<dbReference type="AlphaFoldDB" id="A0A9J6D1K6"/>